<sequence>MTTGLHALINQNQKNDEACYTESRIGHPSGVLASGELHLGLSSGEHLRVAEINCRRVLKEDSRFTLIHPCSNRSLRAHPGLHHVQTSASGHPGETGCHLFLTDIFSDI</sequence>
<protein>
    <submittedName>
        <fullName evidence="1">Uncharacterized protein</fullName>
    </submittedName>
</protein>
<accession>A0ABV0NRQ0</accession>
<dbReference type="Proteomes" id="UP001476798">
    <property type="component" value="Unassembled WGS sequence"/>
</dbReference>
<proteinExistence type="predicted"/>
<dbReference type="EMBL" id="JAHRIO010049977">
    <property type="protein sequence ID" value="MEQ2173696.1"/>
    <property type="molecule type" value="Genomic_DNA"/>
</dbReference>
<comment type="caution">
    <text evidence="1">The sequence shown here is derived from an EMBL/GenBank/DDBJ whole genome shotgun (WGS) entry which is preliminary data.</text>
</comment>
<name>A0ABV0NRQ0_9TELE</name>
<reference evidence="1 2" key="1">
    <citation type="submission" date="2021-06" db="EMBL/GenBank/DDBJ databases">
        <authorList>
            <person name="Palmer J.M."/>
        </authorList>
    </citation>
    <scope>NUCLEOTIDE SEQUENCE [LARGE SCALE GENOMIC DNA]</scope>
    <source>
        <strain evidence="1 2">GA_2019</strain>
        <tissue evidence="1">Muscle</tissue>
    </source>
</reference>
<evidence type="ECO:0000313" key="1">
    <source>
        <dbReference type="EMBL" id="MEQ2173696.1"/>
    </source>
</evidence>
<gene>
    <name evidence="1" type="ORF">GOODEAATRI_000012</name>
</gene>
<evidence type="ECO:0000313" key="2">
    <source>
        <dbReference type="Proteomes" id="UP001476798"/>
    </source>
</evidence>
<keyword evidence="2" id="KW-1185">Reference proteome</keyword>
<organism evidence="1 2">
    <name type="scientific">Goodea atripinnis</name>
    <dbReference type="NCBI Taxonomy" id="208336"/>
    <lineage>
        <taxon>Eukaryota</taxon>
        <taxon>Metazoa</taxon>
        <taxon>Chordata</taxon>
        <taxon>Craniata</taxon>
        <taxon>Vertebrata</taxon>
        <taxon>Euteleostomi</taxon>
        <taxon>Actinopterygii</taxon>
        <taxon>Neopterygii</taxon>
        <taxon>Teleostei</taxon>
        <taxon>Neoteleostei</taxon>
        <taxon>Acanthomorphata</taxon>
        <taxon>Ovalentaria</taxon>
        <taxon>Atherinomorphae</taxon>
        <taxon>Cyprinodontiformes</taxon>
        <taxon>Goodeidae</taxon>
        <taxon>Goodea</taxon>
    </lineage>
</organism>